<dbReference type="Proteomes" id="UP000078560">
    <property type="component" value="Unassembled WGS sequence"/>
</dbReference>
<dbReference type="EMBL" id="FLQU01002094">
    <property type="protein sequence ID" value="SBS95570.1"/>
    <property type="molecule type" value="Genomic_DNA"/>
</dbReference>
<evidence type="ECO:0000256" key="1">
    <source>
        <dbReference type="SAM" id="MobiDB-lite"/>
    </source>
</evidence>
<dbReference type="AlphaFoldDB" id="A0A1A8WUN4"/>
<proteinExistence type="predicted"/>
<reference evidence="3" key="1">
    <citation type="submission" date="2016-05" db="EMBL/GenBank/DDBJ databases">
        <authorList>
            <person name="Naeem Raeece"/>
        </authorList>
    </citation>
    <scope>NUCLEOTIDE SEQUENCE [LARGE SCALE GENOMIC DNA]</scope>
</reference>
<name>A0A1A8WUN4_PLAOA</name>
<sequence>MKNSVDYIILTCLQRGINCVQTKMGKWANGQMGKWGKKKKKAKNVRKKGKTYRTGEKSVEFNKRLSRLGNDCRVNKK</sequence>
<evidence type="ECO:0000313" key="2">
    <source>
        <dbReference type="EMBL" id="SBS95570.1"/>
    </source>
</evidence>
<organism evidence="2 3">
    <name type="scientific">Plasmodium ovale curtisi</name>
    <dbReference type="NCBI Taxonomy" id="864141"/>
    <lineage>
        <taxon>Eukaryota</taxon>
        <taxon>Sar</taxon>
        <taxon>Alveolata</taxon>
        <taxon>Apicomplexa</taxon>
        <taxon>Aconoidasida</taxon>
        <taxon>Haemosporida</taxon>
        <taxon>Plasmodiidae</taxon>
        <taxon>Plasmodium</taxon>
        <taxon>Plasmodium (Plasmodium)</taxon>
    </lineage>
</organism>
<evidence type="ECO:0000313" key="3">
    <source>
        <dbReference type="Proteomes" id="UP000078560"/>
    </source>
</evidence>
<accession>A0A1A8WUN4</accession>
<protein>
    <submittedName>
        <fullName evidence="2">Uncharacterized protein</fullName>
    </submittedName>
</protein>
<feature type="region of interest" description="Disordered" evidence="1">
    <location>
        <begin position="30"/>
        <end position="54"/>
    </location>
</feature>
<gene>
    <name evidence="2" type="ORF">POVCU2_0096850</name>
</gene>
<feature type="compositionally biased region" description="Basic residues" evidence="1">
    <location>
        <begin position="35"/>
        <end position="51"/>
    </location>
</feature>